<evidence type="ECO:0000313" key="2">
    <source>
        <dbReference type="Proteomes" id="UP000593572"/>
    </source>
</evidence>
<dbReference type="AlphaFoldDB" id="A0A7J8NKX8"/>
<proteinExistence type="predicted"/>
<protein>
    <submittedName>
        <fullName evidence="1">Uncharacterized protein</fullName>
    </submittedName>
</protein>
<comment type="caution">
    <text evidence="1">The sequence shown here is derived from an EMBL/GenBank/DDBJ whole genome shotgun (WGS) entry which is preliminary data.</text>
</comment>
<name>A0A7J8NKX8_9ROSI</name>
<gene>
    <name evidence="1" type="ORF">Golob_027672</name>
</gene>
<sequence length="44" mass="5356">MAEKTQQKKGDILMKGYISKLWNFTRISLTQNNLQELKEIWDQW</sequence>
<dbReference type="Proteomes" id="UP000593572">
    <property type="component" value="Unassembled WGS sequence"/>
</dbReference>
<dbReference type="EMBL" id="JABEZX010356506">
    <property type="protein sequence ID" value="MBA0577639.1"/>
    <property type="molecule type" value="Genomic_DNA"/>
</dbReference>
<evidence type="ECO:0000313" key="1">
    <source>
        <dbReference type="EMBL" id="MBA0577639.1"/>
    </source>
</evidence>
<accession>A0A7J8NKX8</accession>
<reference evidence="1 2" key="1">
    <citation type="journal article" date="2019" name="Genome Biol. Evol.">
        <title>Insights into the evolution of the New World diploid cottons (Gossypium, subgenus Houzingenia) based on genome sequencing.</title>
        <authorList>
            <person name="Grover C.E."/>
            <person name="Arick M.A. 2nd"/>
            <person name="Thrash A."/>
            <person name="Conover J.L."/>
            <person name="Sanders W.S."/>
            <person name="Peterson D.G."/>
            <person name="Frelichowski J.E."/>
            <person name="Scheffler J.A."/>
            <person name="Scheffler B.E."/>
            <person name="Wendel J.F."/>
        </authorList>
    </citation>
    <scope>NUCLEOTIDE SEQUENCE [LARGE SCALE GENOMIC DNA]</scope>
    <source>
        <strain evidence="1">157</strain>
        <tissue evidence="1">Leaf</tissue>
    </source>
</reference>
<organism evidence="1 2">
    <name type="scientific">Gossypium lobatum</name>
    <dbReference type="NCBI Taxonomy" id="34289"/>
    <lineage>
        <taxon>Eukaryota</taxon>
        <taxon>Viridiplantae</taxon>
        <taxon>Streptophyta</taxon>
        <taxon>Embryophyta</taxon>
        <taxon>Tracheophyta</taxon>
        <taxon>Spermatophyta</taxon>
        <taxon>Magnoliopsida</taxon>
        <taxon>eudicotyledons</taxon>
        <taxon>Gunneridae</taxon>
        <taxon>Pentapetalae</taxon>
        <taxon>rosids</taxon>
        <taxon>malvids</taxon>
        <taxon>Malvales</taxon>
        <taxon>Malvaceae</taxon>
        <taxon>Malvoideae</taxon>
        <taxon>Gossypium</taxon>
    </lineage>
</organism>
<feature type="non-terminal residue" evidence="1">
    <location>
        <position position="44"/>
    </location>
</feature>
<keyword evidence="2" id="KW-1185">Reference proteome</keyword>